<feature type="transmembrane region" description="Helical" evidence="1">
    <location>
        <begin position="88"/>
        <end position="109"/>
    </location>
</feature>
<keyword evidence="1" id="KW-1133">Transmembrane helix</keyword>
<protein>
    <recommendedName>
        <fullName evidence="4">Integral membrane protein</fullName>
    </recommendedName>
</protein>
<name>A0A255GT19_9ACTN</name>
<dbReference type="EMBL" id="NMVO01000005">
    <property type="protein sequence ID" value="OYO16184.1"/>
    <property type="molecule type" value="Genomic_DNA"/>
</dbReference>
<keyword evidence="1" id="KW-0812">Transmembrane</keyword>
<evidence type="ECO:0000256" key="1">
    <source>
        <dbReference type="SAM" id="Phobius"/>
    </source>
</evidence>
<accession>A0A255GT19</accession>
<accession>A0A4R6LK23</accession>
<proteinExistence type="predicted"/>
<feature type="transmembrane region" description="Helical" evidence="1">
    <location>
        <begin position="62"/>
        <end position="82"/>
    </location>
</feature>
<evidence type="ECO:0008006" key="4">
    <source>
        <dbReference type="Google" id="ProtNLM"/>
    </source>
</evidence>
<keyword evidence="1" id="KW-0472">Membrane</keyword>
<organism evidence="2 3">
    <name type="scientific">Enemella evansiae</name>
    <dbReference type="NCBI Taxonomy" id="2016499"/>
    <lineage>
        <taxon>Bacteria</taxon>
        <taxon>Bacillati</taxon>
        <taxon>Actinomycetota</taxon>
        <taxon>Actinomycetes</taxon>
        <taxon>Propionibacteriales</taxon>
        <taxon>Propionibacteriaceae</taxon>
        <taxon>Enemella</taxon>
    </lineage>
</organism>
<reference evidence="2 3" key="1">
    <citation type="submission" date="2017-07" db="EMBL/GenBank/DDBJ databases">
        <title>Draft whole genome sequences of clinical Proprionibacteriaceae strains.</title>
        <authorList>
            <person name="Bernier A.-M."/>
            <person name="Bernard K."/>
            <person name="Domingo M.-C."/>
        </authorList>
    </citation>
    <scope>NUCLEOTIDE SEQUENCE [LARGE SCALE GENOMIC DNA]</scope>
    <source>
        <strain evidence="2 3">NML 030167</strain>
    </source>
</reference>
<gene>
    <name evidence="2" type="ORF">CGZ94_05585</name>
</gene>
<evidence type="ECO:0000313" key="3">
    <source>
        <dbReference type="Proteomes" id="UP000215896"/>
    </source>
</evidence>
<evidence type="ECO:0000313" key="2">
    <source>
        <dbReference type="EMBL" id="OYO16184.1"/>
    </source>
</evidence>
<dbReference type="AlphaFoldDB" id="A0A255GT19"/>
<comment type="caution">
    <text evidence="2">The sequence shown here is derived from an EMBL/GenBank/DDBJ whole genome shotgun (WGS) entry which is preliminary data.</text>
</comment>
<sequence length="130" mass="13109">MLRISAAVTALGALAQAGLGLAMVMGTRGILSAHSGIAYLTMAAAVVAGVAAGLWSRRGGNTGMMMHALTVAVLAVLQFGLGEMGMRTVHIAIGVAFLVAAVALATLAYRKPYAASPEGALNESTHHHEG</sequence>
<keyword evidence="3" id="KW-1185">Reference proteome</keyword>
<feature type="transmembrane region" description="Helical" evidence="1">
    <location>
        <begin position="36"/>
        <end position="55"/>
    </location>
</feature>
<dbReference type="Proteomes" id="UP000215896">
    <property type="component" value="Unassembled WGS sequence"/>
</dbReference>